<keyword evidence="8 10" id="KW-0030">Aminoacyl-tRNA synthetase</keyword>
<keyword evidence="6 10" id="KW-0067">ATP-binding</keyword>
<dbReference type="EC" id="6.1.1.6" evidence="10"/>
<dbReference type="SUPFAM" id="SSF52374">
    <property type="entry name" value="Nucleotidylyl transferase"/>
    <property type="match status" value="1"/>
</dbReference>
<dbReference type="InterPro" id="IPR002904">
    <property type="entry name" value="Lys-tRNA-ligase"/>
</dbReference>
<evidence type="ECO:0000313" key="11">
    <source>
        <dbReference type="EMBL" id="WPX97788.1"/>
    </source>
</evidence>
<dbReference type="GO" id="GO:0016874">
    <property type="term" value="F:ligase activity"/>
    <property type="evidence" value="ECO:0007669"/>
    <property type="project" value="UniProtKB-KW"/>
</dbReference>
<dbReference type="EMBL" id="CP110343">
    <property type="protein sequence ID" value="WPX97788.1"/>
    <property type="molecule type" value="Genomic_DNA"/>
</dbReference>
<evidence type="ECO:0000256" key="10">
    <source>
        <dbReference type="HAMAP-Rule" id="MF_00177"/>
    </source>
</evidence>
<dbReference type="InterPro" id="IPR014729">
    <property type="entry name" value="Rossmann-like_a/b/a_fold"/>
</dbReference>
<dbReference type="PROSITE" id="PS00178">
    <property type="entry name" value="AA_TRNA_LIGASE_I"/>
    <property type="match status" value="1"/>
</dbReference>
<protein>
    <recommendedName>
        <fullName evidence="10">Lysine--tRNA ligase</fullName>
        <ecNumber evidence="10">6.1.1.6</ecNumber>
    </recommendedName>
    <alternativeName>
        <fullName evidence="10">Lysyl-tRNA synthetase</fullName>
        <shortName evidence="10">LysRS</shortName>
    </alternativeName>
</protein>
<evidence type="ECO:0000256" key="7">
    <source>
        <dbReference type="ARBA" id="ARBA00022917"/>
    </source>
</evidence>
<name>A0ABZ0URK9_9RICK</name>
<dbReference type="HAMAP" id="MF_00177">
    <property type="entry name" value="Lys_tRNA_synth_class1"/>
    <property type="match status" value="1"/>
</dbReference>
<dbReference type="NCBIfam" id="TIGR00467">
    <property type="entry name" value="lysS_arch"/>
    <property type="match status" value="1"/>
</dbReference>
<comment type="catalytic activity">
    <reaction evidence="9 10">
        <text>tRNA(Lys) + L-lysine + ATP = L-lysyl-tRNA(Lys) + AMP + diphosphate</text>
        <dbReference type="Rhea" id="RHEA:20792"/>
        <dbReference type="Rhea" id="RHEA-COMP:9696"/>
        <dbReference type="Rhea" id="RHEA-COMP:9697"/>
        <dbReference type="ChEBI" id="CHEBI:30616"/>
        <dbReference type="ChEBI" id="CHEBI:32551"/>
        <dbReference type="ChEBI" id="CHEBI:33019"/>
        <dbReference type="ChEBI" id="CHEBI:78442"/>
        <dbReference type="ChEBI" id="CHEBI:78529"/>
        <dbReference type="ChEBI" id="CHEBI:456215"/>
        <dbReference type="EC" id="6.1.1.6"/>
    </reaction>
</comment>
<feature type="short sequence motif" description="'HIGH' region" evidence="10">
    <location>
        <begin position="45"/>
        <end position="53"/>
    </location>
</feature>
<dbReference type="RefSeq" id="WP_323722439.1">
    <property type="nucleotide sequence ID" value="NZ_CP110343.1"/>
</dbReference>
<dbReference type="Gene3D" id="1.10.10.350">
    <property type="match status" value="1"/>
</dbReference>
<dbReference type="InterPro" id="IPR001412">
    <property type="entry name" value="aa-tRNA-synth_I_CS"/>
</dbReference>
<evidence type="ECO:0000256" key="4">
    <source>
        <dbReference type="ARBA" id="ARBA00022598"/>
    </source>
</evidence>
<evidence type="ECO:0000256" key="2">
    <source>
        <dbReference type="ARBA" id="ARBA00005594"/>
    </source>
</evidence>
<dbReference type="InterPro" id="IPR020751">
    <property type="entry name" value="aa-tRNA-synth_I_codon-bd_sub2"/>
</dbReference>
<keyword evidence="5 10" id="KW-0547">Nucleotide-binding</keyword>
<keyword evidence="4 10" id="KW-0436">Ligase</keyword>
<proteinExistence type="inferred from homology"/>
<sequence>MHISYLKEASQSSSWVFKESFSLLKHINNSVPSKGFVLFSTGYGPSGLPHIGTFGEVVRTVMVQEAFKRVTNFPTKLICFSDDKDAMRKIPDFIANVEEYQKYIGLPLSEVPDPFGKDDSYAVAMNKKLCKFLDDFGFQYQFMSATECYRNGMLNSGIVILLQRHQKVLDLILPTLRDERRKTYSPFLPICKRTGVVLQVKIDEIDLEKNTVSYTEPVTNDVIEVSVLNGECKVQWKLDFALRWKVLQVDFEMYGKDHLVNGAIYSKGCKIIDGIPPQQMYYELFLDENGEKISKTKANGITVEQWLKYGLTDSLAYLMYISPTSAKKISLGLIVKYMDEYIRDFRKYFELLKNIEKADDSEKSGYMKLIFMNPIFYVEIAKQNNIHFGKIDSYDDCLGRYVVDATEADVMMGFLEAKIDYSMILNLIGAFRSSSYEMICAYILKYITKYNSSISVNANMPQMIILLIKKALIFYEDVYKVSKQYRRPNDTEREAMLILYEKFEKIVNMDCTESEIQNAIYDTAKVVDIAPQAFFTALYEILLGTNNGPRLGSFFYIYGLDNALNLIKECLSKE</sequence>
<evidence type="ECO:0000256" key="8">
    <source>
        <dbReference type="ARBA" id="ARBA00023146"/>
    </source>
</evidence>
<dbReference type="Pfam" id="PF01921">
    <property type="entry name" value="tRNA-synt_1f"/>
    <property type="match status" value="1"/>
</dbReference>
<gene>
    <name evidence="10" type="primary">lysS</name>
    <name evidence="11" type="ORF">Fokcrypt_00306</name>
</gene>
<evidence type="ECO:0000256" key="3">
    <source>
        <dbReference type="ARBA" id="ARBA00022490"/>
    </source>
</evidence>
<dbReference type="SUPFAM" id="SSF48163">
    <property type="entry name" value="An anticodon-binding domain of class I aminoacyl-tRNA synthetases"/>
    <property type="match status" value="1"/>
</dbReference>
<keyword evidence="7 10" id="KW-0648">Protein biosynthesis</keyword>
<keyword evidence="12" id="KW-1185">Reference proteome</keyword>
<organism evidence="11 12">
    <name type="scientific">Candidatus Fokinia crypta</name>
    <dbReference type="NCBI Taxonomy" id="1920990"/>
    <lineage>
        <taxon>Bacteria</taxon>
        <taxon>Pseudomonadati</taxon>
        <taxon>Pseudomonadota</taxon>
        <taxon>Alphaproteobacteria</taxon>
        <taxon>Rickettsiales</taxon>
        <taxon>Candidatus Midichloriaceae</taxon>
        <taxon>Candidatus Fokinia</taxon>
    </lineage>
</organism>
<dbReference type="InterPro" id="IPR008925">
    <property type="entry name" value="aa_tRNA-synth_I_cd-bd_sf"/>
</dbReference>
<comment type="subcellular location">
    <subcellularLocation>
        <location evidence="1 10">Cytoplasm</location>
    </subcellularLocation>
</comment>
<feature type="binding site" evidence="10">
    <location>
        <position position="295"/>
    </location>
    <ligand>
        <name>ATP</name>
        <dbReference type="ChEBI" id="CHEBI:30616"/>
    </ligand>
</feature>
<evidence type="ECO:0000313" key="12">
    <source>
        <dbReference type="Proteomes" id="UP001325140"/>
    </source>
</evidence>
<dbReference type="Gene3D" id="3.40.50.620">
    <property type="entry name" value="HUPs"/>
    <property type="match status" value="2"/>
</dbReference>
<evidence type="ECO:0000256" key="5">
    <source>
        <dbReference type="ARBA" id="ARBA00022741"/>
    </source>
</evidence>
<dbReference type="PANTHER" id="PTHR37940">
    <property type="entry name" value="LYSINE--TRNA LIGASE"/>
    <property type="match status" value="1"/>
</dbReference>
<evidence type="ECO:0000256" key="6">
    <source>
        <dbReference type="ARBA" id="ARBA00022840"/>
    </source>
</evidence>
<evidence type="ECO:0000256" key="9">
    <source>
        <dbReference type="ARBA" id="ARBA00048573"/>
    </source>
</evidence>
<comment type="similarity">
    <text evidence="2 10">Belongs to the class-I aminoacyl-tRNA synthetase family.</text>
</comment>
<keyword evidence="3 10" id="KW-0963">Cytoplasm</keyword>
<reference evidence="11" key="1">
    <citation type="submission" date="2022-10" db="EMBL/GenBank/DDBJ databases">
        <title>Host association and intracellularity evolved multiple times independently in the Rickettsiales.</title>
        <authorList>
            <person name="Castelli M."/>
            <person name="Nardi T."/>
            <person name="Gammuto L."/>
            <person name="Bellinzona G."/>
            <person name="Sabaneyeva E."/>
            <person name="Potekhin A."/>
            <person name="Serra V."/>
            <person name="Petroni G."/>
            <person name="Sassera D."/>
        </authorList>
    </citation>
    <scope>NUCLEOTIDE SEQUENCE [LARGE SCALE GENOMIC DNA]</scope>
    <source>
        <strain evidence="11">US_Bl 11III1</strain>
    </source>
</reference>
<dbReference type="PANTHER" id="PTHR37940:SF1">
    <property type="entry name" value="LYSINE--TRNA LIGASE"/>
    <property type="match status" value="1"/>
</dbReference>
<accession>A0ABZ0URK9</accession>
<evidence type="ECO:0000256" key="1">
    <source>
        <dbReference type="ARBA" id="ARBA00004496"/>
    </source>
</evidence>
<dbReference type="Proteomes" id="UP001325140">
    <property type="component" value="Chromosome"/>
</dbReference>
<comment type="caution">
    <text evidence="10">Lacks conserved residue(s) required for the propagation of feature annotation.</text>
</comment>